<keyword evidence="3" id="KW-1185">Reference proteome</keyword>
<name>A0A1M6PCZ8_9BACT</name>
<organism evidence="2 3">
    <name type="scientific">Rubritalea squalenifaciens DSM 18772</name>
    <dbReference type="NCBI Taxonomy" id="1123071"/>
    <lineage>
        <taxon>Bacteria</taxon>
        <taxon>Pseudomonadati</taxon>
        <taxon>Verrucomicrobiota</taxon>
        <taxon>Verrucomicrobiia</taxon>
        <taxon>Verrucomicrobiales</taxon>
        <taxon>Rubritaleaceae</taxon>
        <taxon>Rubritalea</taxon>
    </lineage>
</organism>
<reference evidence="2 3" key="1">
    <citation type="submission" date="2016-11" db="EMBL/GenBank/DDBJ databases">
        <authorList>
            <person name="Jaros S."/>
            <person name="Januszkiewicz K."/>
            <person name="Wedrychowicz H."/>
        </authorList>
    </citation>
    <scope>NUCLEOTIDE SEQUENCE [LARGE SCALE GENOMIC DNA]</scope>
    <source>
        <strain evidence="2 3">DSM 18772</strain>
    </source>
</reference>
<keyword evidence="1" id="KW-0472">Membrane</keyword>
<evidence type="ECO:0000313" key="2">
    <source>
        <dbReference type="EMBL" id="SHK05787.1"/>
    </source>
</evidence>
<sequence>MFREGLNVKHCDALCVLSKGLVAIDLYGLWLFGGVLFQYLRILGLGDRY</sequence>
<keyword evidence="1" id="KW-1133">Transmembrane helix</keyword>
<proteinExistence type="predicted"/>
<evidence type="ECO:0000313" key="3">
    <source>
        <dbReference type="Proteomes" id="UP000184510"/>
    </source>
</evidence>
<accession>A0A1M6PCZ8</accession>
<dbReference type="AlphaFoldDB" id="A0A1M6PCZ8"/>
<protein>
    <submittedName>
        <fullName evidence="2">Uncharacterized protein</fullName>
    </submittedName>
</protein>
<evidence type="ECO:0000256" key="1">
    <source>
        <dbReference type="SAM" id="Phobius"/>
    </source>
</evidence>
<dbReference type="EMBL" id="FQYR01000005">
    <property type="protein sequence ID" value="SHK05787.1"/>
    <property type="molecule type" value="Genomic_DNA"/>
</dbReference>
<gene>
    <name evidence="2" type="ORF">SAMN02745181_3150</name>
</gene>
<keyword evidence="1" id="KW-0812">Transmembrane</keyword>
<dbReference type="STRING" id="1123071.SAMN02745181_3150"/>
<feature type="transmembrane region" description="Helical" evidence="1">
    <location>
        <begin position="20"/>
        <end position="40"/>
    </location>
</feature>
<dbReference type="Proteomes" id="UP000184510">
    <property type="component" value="Unassembled WGS sequence"/>
</dbReference>
<dbReference type="InParanoid" id="A0A1M6PCZ8"/>